<protein>
    <submittedName>
        <fullName evidence="1">Craniofacial development protein 2</fullName>
    </submittedName>
</protein>
<dbReference type="InterPro" id="IPR027124">
    <property type="entry name" value="Swc5/CFDP1/2"/>
</dbReference>
<dbReference type="AlphaFoldDB" id="A0A2S2P671"/>
<gene>
    <name evidence="1" type="primary">CFDP2_20</name>
    <name evidence="1" type="ORF">g.56068</name>
</gene>
<accession>A0A2S2P671</accession>
<evidence type="ECO:0000313" key="1">
    <source>
        <dbReference type="EMBL" id="MBY24852.1"/>
    </source>
</evidence>
<dbReference type="PANTHER" id="PTHR23227:SF67">
    <property type="entry name" value="CRANIOFACIAL DEVELOPMENT PROTEIN 2-LIKE"/>
    <property type="match status" value="1"/>
</dbReference>
<dbReference type="PANTHER" id="PTHR23227">
    <property type="entry name" value="BUCENTAUR RELATED"/>
    <property type="match status" value="1"/>
</dbReference>
<name>A0A2S2P671_SCHGA</name>
<dbReference type="SUPFAM" id="SSF56219">
    <property type="entry name" value="DNase I-like"/>
    <property type="match status" value="1"/>
</dbReference>
<organism evidence="1">
    <name type="scientific">Schizaphis graminum</name>
    <name type="common">Green bug aphid</name>
    <dbReference type="NCBI Taxonomy" id="13262"/>
    <lineage>
        <taxon>Eukaryota</taxon>
        <taxon>Metazoa</taxon>
        <taxon>Ecdysozoa</taxon>
        <taxon>Arthropoda</taxon>
        <taxon>Hexapoda</taxon>
        <taxon>Insecta</taxon>
        <taxon>Pterygota</taxon>
        <taxon>Neoptera</taxon>
        <taxon>Paraneoptera</taxon>
        <taxon>Hemiptera</taxon>
        <taxon>Sternorrhyncha</taxon>
        <taxon>Aphidomorpha</taxon>
        <taxon>Aphidoidea</taxon>
        <taxon>Aphididae</taxon>
        <taxon>Aphidini</taxon>
        <taxon>Schizaphis</taxon>
    </lineage>
</organism>
<dbReference type="EMBL" id="GGMR01012233">
    <property type="protein sequence ID" value="MBY24852.1"/>
    <property type="molecule type" value="Transcribed_RNA"/>
</dbReference>
<dbReference type="InterPro" id="IPR036691">
    <property type="entry name" value="Endo/exonu/phosph_ase_sf"/>
</dbReference>
<proteinExistence type="predicted"/>
<dbReference type="GO" id="GO:0003824">
    <property type="term" value="F:catalytic activity"/>
    <property type="evidence" value="ECO:0007669"/>
    <property type="project" value="InterPro"/>
</dbReference>
<reference evidence="1" key="1">
    <citation type="submission" date="2018-04" db="EMBL/GenBank/DDBJ databases">
        <title>Transcriptome of Schizaphis graminum biotype I.</title>
        <authorList>
            <person name="Scully E.D."/>
            <person name="Geib S.M."/>
            <person name="Palmer N.A."/>
            <person name="Koch K."/>
            <person name="Bradshaw J."/>
            <person name="Heng-Moss T."/>
            <person name="Sarath G."/>
        </authorList>
    </citation>
    <scope>NUCLEOTIDE SEQUENCE</scope>
</reference>
<dbReference type="Gene3D" id="3.60.10.10">
    <property type="entry name" value="Endonuclease/exonuclease/phosphatase"/>
    <property type="match status" value="1"/>
</dbReference>
<sequence length="213" mass="24515">MLNAIKNYNISILALQEMRWPGDGKFENGVGFVISENILLYVKDFQAINERICYIWITGHIFDLIIINCYAPTEDKEHNIKEDLDRICDITSNYSVKIVLGDFNVKIGKEEVYRPTIGRDSLHDTSNDNGTRLINFCMTNGMVVSSTYFPRKDIHKQTWVAPNQVVKNQIDHNIMIQNRHKGCIKNIRTYRGADADSDHYLVIAKYMTGLSVH</sequence>